<dbReference type="Gene3D" id="3.30.900.10">
    <property type="entry name" value="HORMA domain"/>
    <property type="match status" value="1"/>
</dbReference>
<organism evidence="2 3">
    <name type="scientific">Hypsibius exemplaris</name>
    <name type="common">Freshwater tardigrade</name>
    <dbReference type="NCBI Taxonomy" id="2072580"/>
    <lineage>
        <taxon>Eukaryota</taxon>
        <taxon>Metazoa</taxon>
        <taxon>Ecdysozoa</taxon>
        <taxon>Tardigrada</taxon>
        <taxon>Eutardigrada</taxon>
        <taxon>Parachela</taxon>
        <taxon>Hypsibioidea</taxon>
        <taxon>Hypsibiidae</taxon>
        <taxon>Hypsibius</taxon>
    </lineage>
</organism>
<sequence length="262" mass="30030">MQKARPQVRTGHTSLKNIIDVDNVQSSALVTRTILSCTISHLFKQRGIYPLDAFTWRNLREGVDTCILRSSDEDESVVDVDSIEYGIRKVLESLHTFFAGIMTGKVTTLTFQLHDESQPQKVEEEWRFEVKYRQTVNASAGFGTQGEPPQSGALFVTPGEPLMPRDDVIDILLETFRKLDSRIARLKPFDWQGTDRDIRLGMVVRMRSDKDEQMEDKLEGFVEVTTRSEAGQVQDAQRLKFSTFQLPFHEITLKCKTNRCLR</sequence>
<dbReference type="AlphaFoldDB" id="A0A1W0WHY9"/>
<dbReference type="InterPro" id="IPR036570">
    <property type="entry name" value="HORMA_dom_sf"/>
</dbReference>
<keyword evidence="3" id="KW-1185">Reference proteome</keyword>
<dbReference type="Proteomes" id="UP000192578">
    <property type="component" value="Unassembled WGS sequence"/>
</dbReference>
<reference evidence="3" key="1">
    <citation type="submission" date="2017-01" db="EMBL/GenBank/DDBJ databases">
        <title>Comparative genomics of anhydrobiosis in the tardigrade Hypsibius dujardini.</title>
        <authorList>
            <person name="Yoshida Y."/>
            <person name="Koutsovoulos G."/>
            <person name="Laetsch D."/>
            <person name="Stevens L."/>
            <person name="Kumar S."/>
            <person name="Horikawa D."/>
            <person name="Ishino K."/>
            <person name="Komine S."/>
            <person name="Tomita M."/>
            <person name="Blaxter M."/>
            <person name="Arakawa K."/>
        </authorList>
    </citation>
    <scope>NUCLEOTIDE SEQUENCE [LARGE SCALE GENOMIC DNA]</scope>
    <source>
        <strain evidence="3">Z151</strain>
    </source>
</reference>
<dbReference type="PROSITE" id="PS50815">
    <property type="entry name" value="HORMA"/>
    <property type="match status" value="1"/>
</dbReference>
<evidence type="ECO:0000259" key="1">
    <source>
        <dbReference type="PROSITE" id="PS50815"/>
    </source>
</evidence>
<name>A0A1W0WHY9_HYPEX</name>
<protein>
    <recommendedName>
        <fullName evidence="1">HORMA domain-containing protein</fullName>
    </recommendedName>
</protein>
<evidence type="ECO:0000313" key="3">
    <source>
        <dbReference type="Proteomes" id="UP000192578"/>
    </source>
</evidence>
<evidence type="ECO:0000313" key="2">
    <source>
        <dbReference type="EMBL" id="OQV14824.1"/>
    </source>
</evidence>
<dbReference type="Pfam" id="PF02301">
    <property type="entry name" value="HORMA"/>
    <property type="match status" value="1"/>
</dbReference>
<accession>A0A1W0WHY9</accession>
<feature type="domain" description="HORMA" evidence="1">
    <location>
        <begin position="25"/>
        <end position="255"/>
    </location>
</feature>
<gene>
    <name evidence="2" type="ORF">BV898_10973</name>
</gene>
<dbReference type="EMBL" id="MTYJ01000098">
    <property type="protein sequence ID" value="OQV14824.1"/>
    <property type="molecule type" value="Genomic_DNA"/>
</dbReference>
<dbReference type="SUPFAM" id="SSF56019">
    <property type="entry name" value="The spindle assembly checkpoint protein mad2"/>
    <property type="match status" value="1"/>
</dbReference>
<comment type="caution">
    <text evidence="2">The sequence shown here is derived from an EMBL/GenBank/DDBJ whole genome shotgun (WGS) entry which is preliminary data.</text>
</comment>
<proteinExistence type="predicted"/>
<dbReference type="InterPro" id="IPR003511">
    <property type="entry name" value="HORMA_dom"/>
</dbReference>